<protein>
    <submittedName>
        <fullName evidence="2">Uncharacterized protein</fullName>
    </submittedName>
</protein>
<feature type="transmembrane region" description="Helical" evidence="1">
    <location>
        <begin position="6"/>
        <end position="29"/>
    </location>
</feature>
<name>A0A7S1LIW9_ALECA</name>
<evidence type="ECO:0000256" key="1">
    <source>
        <dbReference type="SAM" id="Phobius"/>
    </source>
</evidence>
<reference evidence="2" key="1">
    <citation type="submission" date="2021-01" db="EMBL/GenBank/DDBJ databases">
        <authorList>
            <person name="Corre E."/>
            <person name="Pelletier E."/>
            <person name="Niang G."/>
            <person name="Scheremetjew M."/>
            <person name="Finn R."/>
            <person name="Kale V."/>
            <person name="Holt S."/>
            <person name="Cochrane G."/>
            <person name="Meng A."/>
            <person name="Brown T."/>
            <person name="Cohen L."/>
        </authorList>
    </citation>
    <scope>NUCLEOTIDE SEQUENCE</scope>
    <source>
        <strain evidence="2">OF101</strain>
    </source>
</reference>
<proteinExistence type="predicted"/>
<evidence type="ECO:0000313" key="2">
    <source>
        <dbReference type="EMBL" id="CAD9105385.1"/>
    </source>
</evidence>
<accession>A0A7S1LIW9</accession>
<feature type="transmembrane region" description="Helical" evidence="1">
    <location>
        <begin position="36"/>
        <end position="54"/>
    </location>
</feature>
<keyword evidence="1" id="KW-1133">Transmembrane helix</keyword>
<sequence>MAGVSLQGLFLSTGLFFTSVGAVCFWNRFPDDDSRFLQRTAGVVLGLCASYQLWMAWTGGIHSYLAMRVVNPALVAHGVLDLLCDAPVVMSLGYIAGRTPLQMLRTTAIIATGHASLMVAAATPSAMRATVLFLIGVPFMTEGTTELTHELPRKAAALGDVNVRRAQMGTDLVAFSWFVVATAEFLAMVHVLPLNFALPCIVACDMVGKMGGCHIIMNKREAVVAANQHALEDSSNT</sequence>
<dbReference type="EMBL" id="HBGE01016076">
    <property type="protein sequence ID" value="CAD9105385.1"/>
    <property type="molecule type" value="Transcribed_RNA"/>
</dbReference>
<organism evidence="2">
    <name type="scientific">Alexandrium catenella</name>
    <name type="common">Red tide dinoflagellate</name>
    <name type="synonym">Gonyaulax catenella</name>
    <dbReference type="NCBI Taxonomy" id="2925"/>
    <lineage>
        <taxon>Eukaryota</taxon>
        <taxon>Sar</taxon>
        <taxon>Alveolata</taxon>
        <taxon>Dinophyceae</taxon>
        <taxon>Gonyaulacales</taxon>
        <taxon>Pyrocystaceae</taxon>
        <taxon>Alexandrium</taxon>
    </lineage>
</organism>
<feature type="transmembrane region" description="Helical" evidence="1">
    <location>
        <begin position="74"/>
        <end position="96"/>
    </location>
</feature>
<gene>
    <name evidence="2" type="ORF">ACAT0790_LOCUS9527</name>
</gene>
<feature type="transmembrane region" description="Helical" evidence="1">
    <location>
        <begin position="172"/>
        <end position="192"/>
    </location>
</feature>
<dbReference type="AlphaFoldDB" id="A0A7S1LIW9"/>
<keyword evidence="1" id="KW-0812">Transmembrane</keyword>
<keyword evidence="1" id="KW-0472">Membrane</keyword>